<dbReference type="SUPFAM" id="SSF50129">
    <property type="entry name" value="GroES-like"/>
    <property type="match status" value="1"/>
</dbReference>
<gene>
    <name evidence="6" type="ORF">Fmac_009976</name>
</gene>
<dbReference type="AlphaFoldDB" id="A0ABD1N1S2"/>
<keyword evidence="3" id="KW-0862">Zinc</keyword>
<dbReference type="GO" id="GO:0016491">
    <property type="term" value="F:oxidoreductase activity"/>
    <property type="evidence" value="ECO:0007669"/>
    <property type="project" value="UniProtKB-KW"/>
</dbReference>
<evidence type="ECO:0000256" key="2">
    <source>
        <dbReference type="ARBA" id="ARBA00022723"/>
    </source>
</evidence>
<reference evidence="6 7" key="1">
    <citation type="submission" date="2024-08" db="EMBL/GenBank/DDBJ databases">
        <title>Insights into the chromosomal genome structure of Flemingia macrophylla.</title>
        <authorList>
            <person name="Ding Y."/>
            <person name="Zhao Y."/>
            <person name="Bi W."/>
            <person name="Wu M."/>
            <person name="Zhao G."/>
            <person name="Gong Y."/>
            <person name="Li W."/>
            <person name="Zhang P."/>
        </authorList>
    </citation>
    <scope>NUCLEOTIDE SEQUENCE [LARGE SCALE GENOMIC DNA]</scope>
    <source>
        <strain evidence="6">DYQJB</strain>
        <tissue evidence="6">Leaf</tissue>
    </source>
</reference>
<keyword evidence="2" id="KW-0479">Metal-binding</keyword>
<dbReference type="GO" id="GO:0046872">
    <property type="term" value="F:metal ion binding"/>
    <property type="evidence" value="ECO:0007669"/>
    <property type="project" value="UniProtKB-KW"/>
</dbReference>
<dbReference type="Gene3D" id="3.90.180.10">
    <property type="entry name" value="Medium-chain alcohol dehydrogenases, catalytic domain"/>
    <property type="match status" value="2"/>
</dbReference>
<accession>A0ABD1N1S2</accession>
<evidence type="ECO:0000259" key="5">
    <source>
        <dbReference type="Pfam" id="PF08240"/>
    </source>
</evidence>
<proteinExistence type="inferred from homology"/>
<dbReference type="Pfam" id="PF08240">
    <property type="entry name" value="ADH_N"/>
    <property type="match status" value="1"/>
</dbReference>
<protein>
    <recommendedName>
        <fullName evidence="5">Alcohol dehydrogenase-like N-terminal domain-containing protein</fullName>
    </recommendedName>
</protein>
<evidence type="ECO:0000256" key="3">
    <source>
        <dbReference type="ARBA" id="ARBA00022833"/>
    </source>
</evidence>
<keyword evidence="4" id="KW-0560">Oxidoreductase</keyword>
<feature type="domain" description="Alcohol dehydrogenase-like N-terminal" evidence="5">
    <location>
        <begin position="116"/>
        <end position="157"/>
    </location>
</feature>
<evidence type="ECO:0000313" key="6">
    <source>
        <dbReference type="EMBL" id="KAL2342036.1"/>
    </source>
</evidence>
<dbReference type="Proteomes" id="UP001603857">
    <property type="component" value="Unassembled WGS sequence"/>
</dbReference>
<evidence type="ECO:0000313" key="7">
    <source>
        <dbReference type="Proteomes" id="UP001603857"/>
    </source>
</evidence>
<dbReference type="InterPro" id="IPR011032">
    <property type="entry name" value="GroES-like_sf"/>
</dbReference>
<dbReference type="Gene3D" id="3.40.50.720">
    <property type="entry name" value="NAD(P)-binding Rossmann-like Domain"/>
    <property type="match status" value="1"/>
</dbReference>
<comment type="caution">
    <text evidence="6">The sequence shown here is derived from an EMBL/GenBank/DDBJ whole genome shotgun (WGS) entry which is preliminary data.</text>
</comment>
<evidence type="ECO:0000256" key="4">
    <source>
        <dbReference type="ARBA" id="ARBA00023002"/>
    </source>
</evidence>
<dbReference type="InterPro" id="IPR013154">
    <property type="entry name" value="ADH-like_N"/>
</dbReference>
<dbReference type="EMBL" id="JBGMDY010000003">
    <property type="protein sequence ID" value="KAL2342036.1"/>
    <property type="molecule type" value="Genomic_DNA"/>
</dbReference>
<evidence type="ECO:0000256" key="1">
    <source>
        <dbReference type="ARBA" id="ARBA00008072"/>
    </source>
</evidence>
<name>A0ABD1N1S2_9FABA</name>
<comment type="similarity">
    <text evidence="1">Belongs to the zinc-containing alcohol dehydrogenase family.</text>
</comment>
<dbReference type="InterPro" id="IPR047109">
    <property type="entry name" value="CAD-like"/>
</dbReference>
<dbReference type="PANTHER" id="PTHR42683">
    <property type="entry name" value="ALDEHYDE REDUCTASE"/>
    <property type="match status" value="1"/>
</dbReference>
<organism evidence="6 7">
    <name type="scientific">Flemingia macrophylla</name>
    <dbReference type="NCBI Taxonomy" id="520843"/>
    <lineage>
        <taxon>Eukaryota</taxon>
        <taxon>Viridiplantae</taxon>
        <taxon>Streptophyta</taxon>
        <taxon>Embryophyta</taxon>
        <taxon>Tracheophyta</taxon>
        <taxon>Spermatophyta</taxon>
        <taxon>Magnoliopsida</taxon>
        <taxon>eudicotyledons</taxon>
        <taxon>Gunneridae</taxon>
        <taxon>Pentapetalae</taxon>
        <taxon>rosids</taxon>
        <taxon>fabids</taxon>
        <taxon>Fabales</taxon>
        <taxon>Fabaceae</taxon>
        <taxon>Papilionoideae</taxon>
        <taxon>50 kb inversion clade</taxon>
        <taxon>NPAAA clade</taxon>
        <taxon>indigoferoid/millettioid clade</taxon>
        <taxon>Phaseoleae</taxon>
        <taxon>Flemingia</taxon>
    </lineage>
</organism>
<keyword evidence="7" id="KW-1185">Reference proteome</keyword>
<sequence>MDSKGFIRSSITLQIQSGSKTVAGSLTGGTKDTQETIDFCAENRIYPNIEVTPMEYVNEALERLIKRDVKYRLKQRVTSQKLQDVKRRNGKIMSSQGVGEDCLGWAARDASGVLSPYKFSRSHEIAGIVTKVGSNVHRFNVGDHVGVGAYLNSCRDCE</sequence>